<evidence type="ECO:0000313" key="1">
    <source>
        <dbReference type="EMBL" id="DAD35888.1"/>
    </source>
</evidence>
<evidence type="ECO:0000313" key="2">
    <source>
        <dbReference type="Proteomes" id="UP000607653"/>
    </source>
</evidence>
<dbReference type="EMBL" id="DUZY01000004">
    <property type="protein sequence ID" value="DAD35888.1"/>
    <property type="molecule type" value="Genomic_DNA"/>
</dbReference>
<dbReference type="Proteomes" id="UP000607653">
    <property type="component" value="Unassembled WGS sequence"/>
</dbReference>
<reference evidence="1 2" key="1">
    <citation type="journal article" date="2020" name="Mol. Biol. Evol.">
        <title>Distinct Expression and Methylation Patterns for Genes with Different Fates following a Single Whole-Genome Duplication in Flowering Plants.</title>
        <authorList>
            <person name="Shi T."/>
            <person name="Rahmani R.S."/>
            <person name="Gugger P.F."/>
            <person name="Wang M."/>
            <person name="Li H."/>
            <person name="Zhang Y."/>
            <person name="Li Z."/>
            <person name="Wang Q."/>
            <person name="Van de Peer Y."/>
            <person name="Marchal K."/>
            <person name="Chen J."/>
        </authorList>
    </citation>
    <scope>NUCLEOTIDE SEQUENCE [LARGE SCALE GENOMIC DNA]</scope>
    <source>
        <tissue evidence="1">Leaf</tissue>
    </source>
</reference>
<accession>A0A822Z309</accession>
<gene>
    <name evidence="1" type="ORF">HUJ06_006528</name>
</gene>
<organism evidence="1 2">
    <name type="scientific">Nelumbo nucifera</name>
    <name type="common">Sacred lotus</name>
    <dbReference type="NCBI Taxonomy" id="4432"/>
    <lineage>
        <taxon>Eukaryota</taxon>
        <taxon>Viridiplantae</taxon>
        <taxon>Streptophyta</taxon>
        <taxon>Embryophyta</taxon>
        <taxon>Tracheophyta</taxon>
        <taxon>Spermatophyta</taxon>
        <taxon>Magnoliopsida</taxon>
        <taxon>Proteales</taxon>
        <taxon>Nelumbonaceae</taxon>
        <taxon>Nelumbo</taxon>
    </lineage>
</organism>
<name>A0A822Z309_NELNU</name>
<dbReference type="AlphaFoldDB" id="A0A822Z309"/>
<proteinExistence type="predicted"/>
<keyword evidence="2" id="KW-1185">Reference proteome</keyword>
<sequence length="41" mass="4628">MDPSDGRNNSIPANSYILDWSTAYVDYLYANMEMLIGICLP</sequence>
<protein>
    <submittedName>
        <fullName evidence="1">Uncharacterized protein</fullName>
    </submittedName>
</protein>
<comment type="caution">
    <text evidence="1">The sequence shown here is derived from an EMBL/GenBank/DDBJ whole genome shotgun (WGS) entry which is preliminary data.</text>
</comment>